<evidence type="ECO:0000313" key="1">
    <source>
        <dbReference type="EMBL" id="XBJ28470.1"/>
    </source>
</evidence>
<dbReference type="RefSeq" id="WP_348518100.1">
    <property type="nucleotide sequence ID" value="NZ_CP155620.1"/>
</dbReference>
<sequence>MESAINLVSDLFGLNERRAQLVYLEYFRDFSEQRIKDFYKFYVKVCNQNNIYGDVLFKISSAFEFAELEFKKRFEDKVEFINWLKKNYKGRLFFKINENDFTYEYYAYDGFGKAFKMEQACNEMLVSLNQFGEFCYKDGELIENCEFKEALIEYIFKNQHRIGKDLTLSYKPQISLNNSLGYEERYNEFKREQNKLCNENKDKFILIIKHALKNKI</sequence>
<dbReference type="EMBL" id="CP155620">
    <property type="protein sequence ID" value="XBJ28470.1"/>
    <property type="molecule type" value="Genomic_DNA"/>
</dbReference>
<reference evidence="1" key="1">
    <citation type="submission" date="2024-05" db="EMBL/GenBank/DDBJ databases">
        <title>Campylobacter coli isolated from environmental waters in Slovenia.</title>
        <authorList>
            <person name="Zautner A.E."/>
            <person name="Bunk B."/>
            <person name="Riedel T."/>
            <person name="Sproeer C."/>
        </authorList>
    </citation>
    <scope>NUCLEOTIDE SEQUENCE</scope>
    <source>
        <strain evidence="1">CCS1377</strain>
    </source>
</reference>
<name>A0AAU7E4K1_9BACT</name>
<accession>A0AAU7E4K1</accession>
<gene>
    <name evidence="1" type="ORF">AAH949_05020</name>
</gene>
<organism evidence="1">
    <name type="scientific">Campylobacter sp. CCS1377</name>
    <dbReference type="NCBI Taxonomy" id="3158229"/>
    <lineage>
        <taxon>Bacteria</taxon>
        <taxon>Pseudomonadati</taxon>
        <taxon>Campylobacterota</taxon>
        <taxon>Epsilonproteobacteria</taxon>
        <taxon>Campylobacterales</taxon>
        <taxon>Campylobacteraceae</taxon>
        <taxon>Campylobacter</taxon>
    </lineage>
</organism>
<proteinExistence type="predicted"/>
<protein>
    <submittedName>
        <fullName evidence="1">Uncharacterized protein</fullName>
    </submittedName>
</protein>
<dbReference type="AlphaFoldDB" id="A0AAU7E4K1"/>